<feature type="domain" description="HTH asnC-type" evidence="5">
    <location>
        <begin position="24"/>
        <end position="86"/>
    </location>
</feature>
<dbReference type="InterPro" id="IPR036388">
    <property type="entry name" value="WH-like_DNA-bd_sf"/>
</dbReference>
<keyword evidence="1" id="KW-0805">Transcription regulation</keyword>
<organism evidence="6 7">
    <name type="scientific">Natronorubrum thiooxidans</name>
    <dbReference type="NCBI Taxonomy" id="308853"/>
    <lineage>
        <taxon>Archaea</taxon>
        <taxon>Methanobacteriati</taxon>
        <taxon>Methanobacteriota</taxon>
        <taxon>Stenosarchaea group</taxon>
        <taxon>Halobacteria</taxon>
        <taxon>Halobacteriales</taxon>
        <taxon>Natrialbaceae</taxon>
        <taxon>Natronorubrum</taxon>
    </lineage>
</organism>
<dbReference type="PANTHER" id="PTHR30154">
    <property type="entry name" value="LEUCINE-RESPONSIVE REGULATORY PROTEIN"/>
    <property type="match status" value="1"/>
</dbReference>
<dbReference type="OrthoDB" id="57033at2157"/>
<dbReference type="Pfam" id="PF13412">
    <property type="entry name" value="HTH_24"/>
    <property type="match status" value="1"/>
</dbReference>
<evidence type="ECO:0000256" key="2">
    <source>
        <dbReference type="ARBA" id="ARBA00023125"/>
    </source>
</evidence>
<dbReference type="AlphaFoldDB" id="A0A1N7GYZ7"/>
<dbReference type="GO" id="GO:0043565">
    <property type="term" value="F:sequence-specific DNA binding"/>
    <property type="evidence" value="ECO:0007669"/>
    <property type="project" value="InterPro"/>
</dbReference>
<sequence length="175" mass="19570">MADEEIASDTEYESAVENDDGVDIDSIDEGVLFALQRDARKVTINEIAEYVDVSPSTVRNRIDNMEEEGVIEGYEPKINYEKAGFSLRLLFICTADPNDRTNVASDVLDIVGVVNVIEMITSENNLYIETIATGTGDLIRLTNELNEYGLNVHSSEIITKNYSQPWGHFKQDISQ</sequence>
<dbReference type="CDD" id="cd00090">
    <property type="entry name" value="HTH_ARSR"/>
    <property type="match status" value="1"/>
</dbReference>
<dbReference type="Proteomes" id="UP000185936">
    <property type="component" value="Unassembled WGS sequence"/>
</dbReference>
<gene>
    <name evidence="6" type="ORF">SAMN05421752_11838</name>
</gene>
<evidence type="ECO:0000259" key="5">
    <source>
        <dbReference type="PROSITE" id="PS50956"/>
    </source>
</evidence>
<dbReference type="PRINTS" id="PR00033">
    <property type="entry name" value="HTHASNC"/>
</dbReference>
<protein>
    <submittedName>
        <fullName evidence="6">Transcriptional regulator, AsnC family</fullName>
    </submittedName>
</protein>
<dbReference type="InterPro" id="IPR019888">
    <property type="entry name" value="Tscrpt_reg_AsnC-like"/>
</dbReference>
<evidence type="ECO:0000256" key="1">
    <source>
        <dbReference type="ARBA" id="ARBA00023015"/>
    </source>
</evidence>
<reference evidence="7" key="1">
    <citation type="submission" date="2017-01" db="EMBL/GenBank/DDBJ databases">
        <authorList>
            <person name="Varghese N."/>
            <person name="Submissions S."/>
        </authorList>
    </citation>
    <scope>NUCLEOTIDE SEQUENCE [LARGE SCALE GENOMIC DNA]</scope>
    <source>
        <strain evidence="7">type strain: HArc-</strain>
    </source>
</reference>
<dbReference type="Gene3D" id="1.10.10.10">
    <property type="entry name" value="Winged helix-like DNA-binding domain superfamily/Winged helix DNA-binding domain"/>
    <property type="match status" value="1"/>
</dbReference>
<dbReference type="EMBL" id="FTNR01000018">
    <property type="protein sequence ID" value="SIS17847.1"/>
    <property type="molecule type" value="Genomic_DNA"/>
</dbReference>
<name>A0A1N7GYZ7_9EURY</name>
<keyword evidence="3" id="KW-0804">Transcription</keyword>
<dbReference type="SMART" id="SM00344">
    <property type="entry name" value="HTH_ASNC"/>
    <property type="match status" value="1"/>
</dbReference>
<feature type="region of interest" description="Disordered" evidence="4">
    <location>
        <begin position="1"/>
        <end position="20"/>
    </location>
</feature>
<evidence type="ECO:0000256" key="3">
    <source>
        <dbReference type="ARBA" id="ARBA00023163"/>
    </source>
</evidence>
<dbReference type="RefSeq" id="WP_084776808.1">
    <property type="nucleotide sequence ID" value="NZ_FTNR01000018.1"/>
</dbReference>
<dbReference type="InterPro" id="IPR000485">
    <property type="entry name" value="AsnC-type_HTH_dom"/>
</dbReference>
<proteinExistence type="predicted"/>
<dbReference type="PANTHER" id="PTHR30154:SF34">
    <property type="entry name" value="TRANSCRIPTIONAL REGULATOR AZLB"/>
    <property type="match status" value="1"/>
</dbReference>
<evidence type="ECO:0000313" key="7">
    <source>
        <dbReference type="Proteomes" id="UP000185936"/>
    </source>
</evidence>
<evidence type="ECO:0000313" key="6">
    <source>
        <dbReference type="EMBL" id="SIS17847.1"/>
    </source>
</evidence>
<dbReference type="GO" id="GO:0043200">
    <property type="term" value="P:response to amino acid"/>
    <property type="evidence" value="ECO:0007669"/>
    <property type="project" value="TreeGrafter"/>
</dbReference>
<dbReference type="GO" id="GO:0005829">
    <property type="term" value="C:cytosol"/>
    <property type="evidence" value="ECO:0007669"/>
    <property type="project" value="TreeGrafter"/>
</dbReference>
<keyword evidence="2" id="KW-0238">DNA-binding</keyword>
<dbReference type="STRING" id="308853.SAMN05421752_11838"/>
<accession>A0A1N7GYZ7</accession>
<evidence type="ECO:0000256" key="4">
    <source>
        <dbReference type="SAM" id="MobiDB-lite"/>
    </source>
</evidence>
<dbReference type="SUPFAM" id="SSF46785">
    <property type="entry name" value="Winged helix' DNA-binding domain"/>
    <property type="match status" value="1"/>
</dbReference>
<dbReference type="InterPro" id="IPR011991">
    <property type="entry name" value="ArsR-like_HTH"/>
</dbReference>
<keyword evidence="7" id="KW-1185">Reference proteome</keyword>
<dbReference type="PROSITE" id="PS50956">
    <property type="entry name" value="HTH_ASNC_2"/>
    <property type="match status" value="1"/>
</dbReference>
<dbReference type="InterPro" id="IPR036390">
    <property type="entry name" value="WH_DNA-bd_sf"/>
</dbReference>